<keyword evidence="3" id="KW-1185">Reference proteome</keyword>
<feature type="compositionally biased region" description="Basic residues" evidence="1">
    <location>
        <begin position="7"/>
        <end position="19"/>
    </location>
</feature>
<reference evidence="2 3" key="1">
    <citation type="journal article" date="2020" name="G3 (Bethesda)">
        <title>Improved Reference Genome for Cyclotella cryptica CCMP332, a Model for Cell Wall Morphogenesis, Salinity Adaptation, and Lipid Production in Diatoms (Bacillariophyta).</title>
        <authorList>
            <person name="Roberts W.R."/>
            <person name="Downey K.M."/>
            <person name="Ruck E.C."/>
            <person name="Traller J.C."/>
            <person name="Alverson A.J."/>
        </authorList>
    </citation>
    <scope>NUCLEOTIDE SEQUENCE [LARGE SCALE GENOMIC DNA]</scope>
    <source>
        <strain evidence="2 3">CCMP332</strain>
    </source>
</reference>
<protein>
    <submittedName>
        <fullName evidence="2">Uncharacterized protein</fullName>
    </submittedName>
</protein>
<gene>
    <name evidence="2" type="ORF">HJC23_000133</name>
</gene>
<comment type="caution">
    <text evidence="2">The sequence shown here is derived from an EMBL/GenBank/DDBJ whole genome shotgun (WGS) entry which is preliminary data.</text>
</comment>
<dbReference type="AlphaFoldDB" id="A0ABD3PKK0"/>
<evidence type="ECO:0000313" key="3">
    <source>
        <dbReference type="Proteomes" id="UP001516023"/>
    </source>
</evidence>
<evidence type="ECO:0000313" key="2">
    <source>
        <dbReference type="EMBL" id="KAL3787891.1"/>
    </source>
</evidence>
<evidence type="ECO:0000256" key="1">
    <source>
        <dbReference type="SAM" id="MobiDB-lite"/>
    </source>
</evidence>
<accession>A0ABD3PKK0</accession>
<dbReference type="EMBL" id="JABMIG020000166">
    <property type="protein sequence ID" value="KAL3787891.1"/>
    <property type="molecule type" value="Genomic_DNA"/>
</dbReference>
<proteinExistence type="predicted"/>
<feature type="region of interest" description="Disordered" evidence="1">
    <location>
        <begin position="1"/>
        <end position="22"/>
    </location>
</feature>
<name>A0ABD3PKK0_9STRA</name>
<sequence>MNYLQKEKKKKKKKKKKEKKEKMAHACRAWDDAFVSRGDGPLVASLCFKSPIEHVLRCFMTEICMHITSNRRNCHLVALEVV</sequence>
<organism evidence="2 3">
    <name type="scientific">Cyclotella cryptica</name>
    <dbReference type="NCBI Taxonomy" id="29204"/>
    <lineage>
        <taxon>Eukaryota</taxon>
        <taxon>Sar</taxon>
        <taxon>Stramenopiles</taxon>
        <taxon>Ochrophyta</taxon>
        <taxon>Bacillariophyta</taxon>
        <taxon>Coscinodiscophyceae</taxon>
        <taxon>Thalassiosirophycidae</taxon>
        <taxon>Stephanodiscales</taxon>
        <taxon>Stephanodiscaceae</taxon>
        <taxon>Cyclotella</taxon>
    </lineage>
</organism>
<dbReference type="Proteomes" id="UP001516023">
    <property type="component" value="Unassembled WGS sequence"/>
</dbReference>